<dbReference type="InterPro" id="IPR001633">
    <property type="entry name" value="EAL_dom"/>
</dbReference>
<feature type="domain" description="EAL" evidence="3">
    <location>
        <begin position="146"/>
        <end position="399"/>
    </location>
</feature>
<dbReference type="Gene3D" id="3.40.50.2300">
    <property type="match status" value="1"/>
</dbReference>
<evidence type="ECO:0000259" key="3">
    <source>
        <dbReference type="PROSITE" id="PS50883"/>
    </source>
</evidence>
<dbReference type="SUPFAM" id="SSF141868">
    <property type="entry name" value="EAL domain-like"/>
    <property type="match status" value="1"/>
</dbReference>
<dbReference type="EMBL" id="FODT01000002">
    <property type="protein sequence ID" value="SEO39826.1"/>
    <property type="molecule type" value="Genomic_DNA"/>
</dbReference>
<accession>A0A1H8PDC3</accession>
<dbReference type="Gene3D" id="3.20.20.450">
    <property type="entry name" value="EAL domain"/>
    <property type="match status" value="1"/>
</dbReference>
<dbReference type="PANTHER" id="PTHR33121">
    <property type="entry name" value="CYCLIC DI-GMP PHOSPHODIESTERASE PDEF"/>
    <property type="match status" value="1"/>
</dbReference>
<feature type="modified residue" description="4-aspartylphosphate" evidence="1">
    <location>
        <position position="61"/>
    </location>
</feature>
<organism evidence="4 5">
    <name type="scientific">Rhodopseudomonas pseudopalustris</name>
    <dbReference type="NCBI Taxonomy" id="1513892"/>
    <lineage>
        <taxon>Bacteria</taxon>
        <taxon>Pseudomonadati</taxon>
        <taxon>Pseudomonadota</taxon>
        <taxon>Alphaproteobacteria</taxon>
        <taxon>Hyphomicrobiales</taxon>
        <taxon>Nitrobacteraceae</taxon>
        <taxon>Rhodopseudomonas</taxon>
    </lineage>
</organism>
<dbReference type="SMART" id="SM00052">
    <property type="entry name" value="EAL"/>
    <property type="match status" value="1"/>
</dbReference>
<sequence>MTGMTDLARPTRVLVVDDDPLQGAVISSLCRRLAYEPMFANCFQAAADQIVSGGFDFITIDLSLGDRDGVELLRLIADHGRAPRVIVISGCDRRILSATVRMARAAGIVDAVSLPKPIDLASLREALILKASNQGSLRPGPTQRPRPITSEDLLRGFERNELYPAFQPKVHLATGQVVGCEALARWDSPTFGAVAPDEFIPLAEQSGLIKSITLQMLRDSVRMARHFLELDRSFEVAVNLSATLLSDTSIPEEIEKELEEADVPAQALIIEVTESTAMTDIARAMDVLLRLRIKGVGISIDDFGTGYSSLAALARMPFSELKIDRSFVKECLTDADMWKVVSASVAIAHQYDMKAVAEGIEDAETWRALDELGCDIGQGYGFARAMRRDAFDEWCRHWNRQHSLAITSERHQA</sequence>
<dbReference type="SUPFAM" id="SSF52172">
    <property type="entry name" value="CheY-like"/>
    <property type="match status" value="1"/>
</dbReference>
<dbReference type="SMART" id="SM00448">
    <property type="entry name" value="REC"/>
    <property type="match status" value="1"/>
</dbReference>
<dbReference type="Pfam" id="PF00072">
    <property type="entry name" value="Response_reg"/>
    <property type="match status" value="1"/>
</dbReference>
<dbReference type="GO" id="GO:0000160">
    <property type="term" value="P:phosphorelay signal transduction system"/>
    <property type="evidence" value="ECO:0007669"/>
    <property type="project" value="InterPro"/>
</dbReference>
<reference evidence="5" key="1">
    <citation type="submission" date="2016-10" db="EMBL/GenBank/DDBJ databases">
        <authorList>
            <person name="Varghese N."/>
            <person name="Submissions S."/>
        </authorList>
    </citation>
    <scope>NUCLEOTIDE SEQUENCE [LARGE SCALE GENOMIC DNA]</scope>
    <source>
        <strain evidence="5">DSM 123</strain>
    </source>
</reference>
<keyword evidence="5" id="KW-1185">Reference proteome</keyword>
<feature type="domain" description="Response regulatory" evidence="2">
    <location>
        <begin position="12"/>
        <end position="129"/>
    </location>
</feature>
<dbReference type="PROSITE" id="PS50110">
    <property type="entry name" value="RESPONSE_REGULATORY"/>
    <property type="match status" value="1"/>
</dbReference>
<dbReference type="InterPro" id="IPR001789">
    <property type="entry name" value="Sig_transdc_resp-reg_receiver"/>
</dbReference>
<dbReference type="PROSITE" id="PS50883">
    <property type="entry name" value="EAL"/>
    <property type="match status" value="1"/>
</dbReference>
<dbReference type="PANTHER" id="PTHR33121:SF79">
    <property type="entry name" value="CYCLIC DI-GMP PHOSPHODIESTERASE PDED-RELATED"/>
    <property type="match status" value="1"/>
</dbReference>
<dbReference type="RefSeq" id="WP_011501917.1">
    <property type="nucleotide sequence ID" value="NZ_JANPXA010000110.1"/>
</dbReference>
<keyword evidence="1" id="KW-0597">Phosphoprotein</keyword>
<dbReference type="GO" id="GO:0071111">
    <property type="term" value="F:cyclic-guanylate-specific phosphodiesterase activity"/>
    <property type="evidence" value="ECO:0007669"/>
    <property type="project" value="InterPro"/>
</dbReference>
<evidence type="ECO:0000259" key="2">
    <source>
        <dbReference type="PROSITE" id="PS50110"/>
    </source>
</evidence>
<evidence type="ECO:0000313" key="5">
    <source>
        <dbReference type="Proteomes" id="UP000199615"/>
    </source>
</evidence>
<dbReference type="AlphaFoldDB" id="A0A1H8PDC3"/>
<protein>
    <submittedName>
        <fullName evidence="4">Response regulator receiver modulated diguanylate phosphodiesterase</fullName>
    </submittedName>
</protein>
<name>A0A1H8PDC3_9BRAD</name>
<dbReference type="OrthoDB" id="9814202at2"/>
<proteinExistence type="predicted"/>
<dbReference type="CDD" id="cd01948">
    <property type="entry name" value="EAL"/>
    <property type="match status" value="1"/>
</dbReference>
<gene>
    <name evidence="4" type="ORF">SAMN05444123_102508</name>
</gene>
<dbReference type="Pfam" id="PF00563">
    <property type="entry name" value="EAL"/>
    <property type="match status" value="1"/>
</dbReference>
<dbReference type="InterPro" id="IPR035919">
    <property type="entry name" value="EAL_sf"/>
</dbReference>
<dbReference type="InterPro" id="IPR050706">
    <property type="entry name" value="Cyclic-di-GMP_PDE-like"/>
</dbReference>
<evidence type="ECO:0000256" key="1">
    <source>
        <dbReference type="PROSITE-ProRule" id="PRU00169"/>
    </source>
</evidence>
<dbReference type="Proteomes" id="UP000199615">
    <property type="component" value="Unassembled WGS sequence"/>
</dbReference>
<evidence type="ECO:0000313" key="4">
    <source>
        <dbReference type="EMBL" id="SEO39826.1"/>
    </source>
</evidence>
<dbReference type="InterPro" id="IPR011006">
    <property type="entry name" value="CheY-like_superfamily"/>
</dbReference>